<dbReference type="SUPFAM" id="SSF49879">
    <property type="entry name" value="SMAD/FHA domain"/>
    <property type="match status" value="1"/>
</dbReference>
<dbReference type="GeneID" id="110211679"/>
<dbReference type="Gene3D" id="2.60.200.20">
    <property type="match status" value="1"/>
</dbReference>
<dbReference type="InParanoid" id="A0A6P5KRE0"/>
<evidence type="ECO:0000313" key="4">
    <source>
        <dbReference type="RefSeq" id="XP_020846771.1"/>
    </source>
</evidence>
<dbReference type="GO" id="GO:0043123">
    <property type="term" value="P:positive regulation of canonical NF-kappaB signal transduction"/>
    <property type="evidence" value="ECO:0007669"/>
    <property type="project" value="InterPro"/>
</dbReference>
<gene>
    <name evidence="4" type="primary">TIFAB</name>
</gene>
<keyword evidence="3" id="KW-1185">Reference proteome</keyword>
<sequence>MERSMTVLQIALYHPNQDKGIFEDIPHHLEHDTTHLVIGRGQNAHLKFRLPGVSRHHISLEPYLEKGNICLTFCLKILSRSSSVWVNGLTLKYLERVPLTAVSKVIFSGVQMVIHVEDGASKEKFACCMHFSCSPLIYRAKAEETDEFEDIQEDPEPPQETRELN</sequence>
<name>A0A6P5KRE0_PHACI</name>
<dbReference type="CTD" id="497189"/>
<dbReference type="PANTHER" id="PTHR31266:SF3">
    <property type="entry name" value="TRAF-INTERACTING PROTEIN WITH FHA DOMAIN-CONTAINING PROTEIN B"/>
    <property type="match status" value="1"/>
</dbReference>
<accession>A0A6P5KRE0</accession>
<protein>
    <submittedName>
        <fullName evidence="4">TRAF-interacting protein with FHA domain-containing protein B</fullName>
    </submittedName>
</protein>
<feature type="compositionally biased region" description="Acidic residues" evidence="1">
    <location>
        <begin position="146"/>
        <end position="157"/>
    </location>
</feature>
<dbReference type="InterPro" id="IPR033621">
    <property type="entry name" value="TIFA"/>
</dbReference>
<organism evidence="3 4">
    <name type="scientific">Phascolarctos cinereus</name>
    <name type="common">Koala</name>
    <dbReference type="NCBI Taxonomy" id="38626"/>
    <lineage>
        <taxon>Eukaryota</taxon>
        <taxon>Metazoa</taxon>
        <taxon>Chordata</taxon>
        <taxon>Craniata</taxon>
        <taxon>Vertebrata</taxon>
        <taxon>Euteleostomi</taxon>
        <taxon>Mammalia</taxon>
        <taxon>Metatheria</taxon>
        <taxon>Diprotodontia</taxon>
        <taxon>Phascolarctidae</taxon>
        <taxon>Phascolarctos</taxon>
    </lineage>
</organism>
<evidence type="ECO:0000259" key="2">
    <source>
        <dbReference type="Pfam" id="PF00498"/>
    </source>
</evidence>
<dbReference type="InterPro" id="IPR000253">
    <property type="entry name" value="FHA_dom"/>
</dbReference>
<dbReference type="RefSeq" id="XP_020846771.1">
    <property type="nucleotide sequence ID" value="XM_020991112.1"/>
</dbReference>
<evidence type="ECO:0000256" key="1">
    <source>
        <dbReference type="SAM" id="MobiDB-lite"/>
    </source>
</evidence>
<dbReference type="Pfam" id="PF00498">
    <property type="entry name" value="FHA"/>
    <property type="match status" value="1"/>
</dbReference>
<evidence type="ECO:0000313" key="3">
    <source>
        <dbReference type="Proteomes" id="UP000515140"/>
    </source>
</evidence>
<feature type="region of interest" description="Disordered" evidence="1">
    <location>
        <begin position="146"/>
        <end position="165"/>
    </location>
</feature>
<dbReference type="InterPro" id="IPR008984">
    <property type="entry name" value="SMAD_FHA_dom_sf"/>
</dbReference>
<dbReference type="AlphaFoldDB" id="A0A6P5KRE0"/>
<dbReference type="OMA" id="PLIYRPQ"/>
<proteinExistence type="predicted"/>
<dbReference type="PANTHER" id="PTHR31266">
    <property type="entry name" value="TRAF-INTERACTING PROTEIN WITH FHA DOMAIN-CONTAINING PROTEIN A FAMILY MEMBER"/>
    <property type="match status" value="1"/>
</dbReference>
<dbReference type="FunCoup" id="A0A6P5KRE0">
    <property type="interactions" value="27"/>
</dbReference>
<dbReference type="KEGG" id="pcw:110211679"/>
<feature type="domain" description="FHA" evidence="2">
    <location>
        <begin position="37"/>
        <end position="101"/>
    </location>
</feature>
<dbReference type="Proteomes" id="UP000515140">
    <property type="component" value="Unplaced"/>
</dbReference>
<reference evidence="4" key="1">
    <citation type="submission" date="2025-08" db="UniProtKB">
        <authorList>
            <consortium name="RefSeq"/>
        </authorList>
    </citation>
    <scope>IDENTIFICATION</scope>
    <source>
        <tissue evidence="4">Spleen</tissue>
    </source>
</reference>